<feature type="domain" description="Polyketide synthase-like methyltransferase" evidence="4">
    <location>
        <begin position="11"/>
        <end position="256"/>
    </location>
</feature>
<proteinExistence type="evidence at protein level"/>
<dbReference type="AlphaFoldDB" id="Q0H2W9"/>
<keyword evidence="6 7" id="KW-0002">3D-structure</keyword>
<evidence type="ECO:0000256" key="2">
    <source>
        <dbReference type="ARBA" id="ARBA00022679"/>
    </source>
</evidence>
<dbReference type="InterPro" id="IPR029063">
    <property type="entry name" value="SAM-dependent_MTases_sf"/>
</dbReference>
<dbReference type="GO" id="GO:0046872">
    <property type="term" value="F:metal ion binding"/>
    <property type="evidence" value="ECO:0007669"/>
    <property type="project" value="UniProtKB-KW"/>
</dbReference>
<keyword evidence="2 5" id="KW-0808">Transferase</keyword>
<keyword evidence="7 8" id="KW-0479">Metal-binding</keyword>
<feature type="binding site" evidence="6">
    <location>
        <position position="66"/>
    </location>
    <ligand>
        <name>S-adenosyl-L-homocysteine</name>
        <dbReference type="ChEBI" id="CHEBI:57856"/>
    </ligand>
</feature>
<feature type="binding site" evidence="6">
    <location>
        <position position="23"/>
    </location>
    <ligand>
        <name>S-adenosyl-L-homocysteine</name>
        <dbReference type="ChEBI" id="CHEBI:57856"/>
    </ligand>
</feature>
<dbReference type="Pfam" id="PF08241">
    <property type="entry name" value="Methyltransf_11"/>
    <property type="match status" value="1"/>
</dbReference>
<evidence type="ECO:0007829" key="8">
    <source>
        <dbReference type="PDB" id="6UWD"/>
    </source>
</evidence>
<feature type="binding site" evidence="8">
    <location>
        <position position="22"/>
    </location>
    <ligand>
        <name>Mg(2+)</name>
        <dbReference type="ChEBI" id="CHEBI:18420"/>
        <label>1</label>
    </ligand>
</feature>
<evidence type="ECO:0000259" key="4">
    <source>
        <dbReference type="SMART" id="SM00828"/>
    </source>
</evidence>
<protein>
    <submittedName>
        <fullName evidence="5">D-glucose O-methyltransferase</fullName>
    </submittedName>
</protein>
<organism evidence="5">
    <name type="scientific">Actinomadura melliaura</name>
    <dbReference type="NCBI Taxonomy" id="360723"/>
    <lineage>
        <taxon>Bacteria</taxon>
        <taxon>Bacillati</taxon>
        <taxon>Actinomycetota</taxon>
        <taxon>Actinomycetes</taxon>
        <taxon>Streptosporangiales</taxon>
        <taxon>Thermomonosporaceae</taxon>
        <taxon>Actinomadura</taxon>
    </lineage>
</organism>
<dbReference type="InterPro" id="IPR050447">
    <property type="entry name" value="Erg6_SMT_methyltransf"/>
</dbReference>
<feature type="binding site" evidence="7">
    <location>
        <position position="132"/>
    </location>
    <ligand>
        <name>Mg(2+)</name>
        <dbReference type="ChEBI" id="CHEBI:18420"/>
        <label>2</label>
    </ligand>
</feature>
<dbReference type="CDD" id="cd02440">
    <property type="entry name" value="AdoMet_MTases"/>
    <property type="match status" value="1"/>
</dbReference>
<dbReference type="SUPFAM" id="SSF53335">
    <property type="entry name" value="S-adenosyl-L-methionine-dependent methyltransferases"/>
    <property type="match status" value="1"/>
</dbReference>
<feature type="binding site" evidence="6">
    <location>
        <position position="24"/>
    </location>
    <ligand>
        <name>S-adenosyl-L-homocysteine</name>
        <dbReference type="ChEBI" id="CHEBI:57856"/>
    </ligand>
</feature>
<evidence type="ECO:0007829" key="7">
    <source>
        <dbReference type="PDB" id="6UVQ"/>
    </source>
</evidence>
<evidence type="ECO:0007829" key="6">
    <source>
        <dbReference type="PDB" id="6UV6"/>
    </source>
</evidence>
<dbReference type="GO" id="GO:0008757">
    <property type="term" value="F:S-adenosylmethionine-dependent methyltransferase activity"/>
    <property type="evidence" value="ECO:0007669"/>
    <property type="project" value="InterPro"/>
</dbReference>
<keyword evidence="3" id="KW-0949">S-adenosyl-L-methionine</keyword>
<dbReference type="Gene3D" id="3.40.50.150">
    <property type="entry name" value="Vaccinia Virus protein VP39"/>
    <property type="match status" value="1"/>
</dbReference>
<dbReference type="EMBL" id="DQ297453">
    <property type="protein sequence ID" value="ABC02795.1"/>
    <property type="molecule type" value="Genomic_DNA"/>
</dbReference>
<dbReference type="PDB" id="6UVQ">
    <property type="method" value="X-ray"/>
    <property type="resolution" value="1.84 A"/>
    <property type="chains" value="A/B=1-268"/>
</dbReference>
<dbReference type="SMART" id="SM00828">
    <property type="entry name" value="PKS_MT"/>
    <property type="match status" value="1"/>
</dbReference>
<feature type="binding site" evidence="6">
    <location>
        <position position="114"/>
    </location>
    <ligand>
        <name>S-adenosyl-L-homocysteine</name>
        <dbReference type="ChEBI" id="CHEBI:57856"/>
    </ligand>
</feature>
<dbReference type="GO" id="GO:0032259">
    <property type="term" value="P:methylation"/>
    <property type="evidence" value="ECO:0007669"/>
    <property type="project" value="UniProtKB-KW"/>
</dbReference>
<accession>Q0H2W9</accession>
<feature type="binding site" evidence="7">
    <location>
        <position position="22"/>
    </location>
    <ligand>
        <name>Mg(2+)</name>
        <dbReference type="ChEBI" id="CHEBI:18420"/>
        <label>2</label>
    </ligand>
</feature>
<dbReference type="PANTHER" id="PTHR44068">
    <property type="entry name" value="ZGC:194242"/>
    <property type="match status" value="1"/>
</dbReference>
<name>Q0H2W9_9ACTN</name>
<evidence type="ECO:0000313" key="5">
    <source>
        <dbReference type="EMBL" id="ABC02795.1"/>
    </source>
</evidence>
<reference evidence="7 8" key="2">
    <citation type="submission" date="2019-11" db="PDB data bank">
        <title>Structure of Apo AtmM.</title>
        <authorList>
            <person name="Alvarado S.K."/>
            <person name="Miller M.D."/>
            <person name="Thorson J.S."/>
            <person name="Phillips Jr."/>
            <person name="G.N."/>
        </authorList>
    </citation>
    <scope>X-RAY CRYSTALLOGRAPHY (1.84 ANGSTROMS) IN COMPLEX WITH MG(2+)</scope>
</reference>
<dbReference type="PDB" id="6UV6">
    <property type="method" value="X-ray"/>
    <property type="resolution" value="2.72 A"/>
    <property type="chains" value="A/B/C=1-268"/>
</dbReference>
<reference evidence="6" key="3">
    <citation type="submission" date="2019-11" db="PDB data bank">
        <title>Structure of AtmM Bound with Glycosylated Indolocarbazole.</title>
        <authorList>
            <person name="Alvarado S.K."/>
            <person name="Miller M.D."/>
            <person name="Wang Z."/>
            <person name="Thorson J.S."/>
            <person name="Phillips Jr."/>
            <person name="G.N."/>
        </authorList>
    </citation>
    <scope>X-RAY CRYSTALLOGRAPHY (2.72 ANGSTROMS) IN COMPLEX WITH S-ADENOSYL-L-HOMOCYSTEINE</scope>
</reference>
<feature type="binding site" evidence="6">
    <location>
        <position position="115"/>
    </location>
    <ligand>
        <name>S-adenosyl-L-homocysteine</name>
        <dbReference type="ChEBI" id="CHEBI:57856"/>
    </ligand>
</feature>
<keyword evidence="1 5" id="KW-0489">Methyltransferase</keyword>
<dbReference type="InterPro" id="IPR020803">
    <property type="entry name" value="MeTfrase_dom"/>
</dbReference>
<evidence type="ECO:0000256" key="1">
    <source>
        <dbReference type="ARBA" id="ARBA00022603"/>
    </source>
</evidence>
<feature type="binding site" evidence="6">
    <location>
        <position position="86"/>
    </location>
    <ligand>
        <name>S-adenosyl-L-homocysteine</name>
        <dbReference type="ChEBI" id="CHEBI:57856"/>
    </ligand>
</feature>
<dbReference type="PDB" id="6UWD">
    <property type="method" value="X-ray"/>
    <property type="resolution" value="2.04 A"/>
    <property type="chains" value="A=1-268"/>
</dbReference>
<dbReference type="InterPro" id="IPR013216">
    <property type="entry name" value="Methyltransf_11"/>
</dbReference>
<evidence type="ECO:0000256" key="3">
    <source>
        <dbReference type="ARBA" id="ARBA00022691"/>
    </source>
</evidence>
<gene>
    <name evidence="5" type="primary">atM</name>
</gene>
<reference evidence="5" key="1">
    <citation type="journal article" date="2006" name="Chem. Biol.">
        <title>Deciphering indolocarbazole and enediyne aminodideoxypentose biosynthesis through comparative genomics: insights from the AT2433 biosynthetic locus.</title>
        <authorList>
            <person name="Gao Q."/>
            <person name="Zhang C."/>
            <person name="Blanchard S."/>
            <person name="Thorson J.S."/>
        </authorList>
    </citation>
    <scope>NUCLEOTIDE SEQUENCE</scope>
    <source>
        <strain evidence="5">SCC 1655</strain>
    </source>
</reference>
<dbReference type="SMR" id="Q0H2W9"/>
<sequence length="268" mass="28637">MTDISQMYDQLSDPFAGLGAGNIHLGYFDGPDDAATLAEAADRLTDQLIARLPVVRDHRVLDVGCGVGKPALRLAGDLGVRVVGVSISEAQIGIANEAARAAGLADRVSFRYADAMRLPFPDASFDGVWAMESLHHMPDRLQALREIARVLRHGGVLSIADFVQLGPVREQDEEALRAFRSGGGVHTLTGIAEYEAEIADAGLTLTSSSDISANVRPSMVRTAEAIRGAADAFLPLMGEEGLRRLIDNFERAATVPQIGYALFAARRS</sequence>
<dbReference type="PANTHER" id="PTHR44068:SF11">
    <property type="entry name" value="GERANYL DIPHOSPHATE 2-C-METHYLTRANSFERASE"/>
    <property type="match status" value="1"/>
</dbReference>